<evidence type="ECO:0000313" key="2">
    <source>
        <dbReference type="Proteomes" id="UP001236014"/>
    </source>
</evidence>
<name>A0A9Y2ICF6_9PSEU</name>
<reference evidence="1 2" key="1">
    <citation type="submission" date="2023-06" db="EMBL/GenBank/DDBJ databases">
        <authorList>
            <person name="Oyuntsetseg B."/>
            <person name="Kim S.B."/>
        </authorList>
    </citation>
    <scope>NUCLEOTIDE SEQUENCE [LARGE SCALE GENOMIC DNA]</scope>
    <source>
        <strain evidence="1 2">2-15</strain>
    </source>
</reference>
<dbReference type="EMBL" id="CP127294">
    <property type="protein sequence ID" value="WIX77527.1"/>
    <property type="molecule type" value="Genomic_DNA"/>
</dbReference>
<dbReference type="KEGG" id="acab:QRX50_39985"/>
<keyword evidence="2" id="KW-1185">Reference proteome</keyword>
<evidence type="ECO:0000313" key="1">
    <source>
        <dbReference type="EMBL" id="WIX77527.1"/>
    </source>
</evidence>
<accession>A0A9Y2ICF6</accession>
<gene>
    <name evidence="1" type="ORF">QRX50_39985</name>
</gene>
<dbReference type="AlphaFoldDB" id="A0A9Y2ICF6"/>
<organism evidence="1 2">
    <name type="scientific">Amycolatopsis carbonis</name>
    <dbReference type="NCBI Taxonomy" id="715471"/>
    <lineage>
        <taxon>Bacteria</taxon>
        <taxon>Bacillati</taxon>
        <taxon>Actinomycetota</taxon>
        <taxon>Actinomycetes</taxon>
        <taxon>Pseudonocardiales</taxon>
        <taxon>Pseudonocardiaceae</taxon>
        <taxon>Amycolatopsis</taxon>
    </lineage>
</organism>
<dbReference type="Proteomes" id="UP001236014">
    <property type="component" value="Chromosome"/>
</dbReference>
<sequence>MPGPHRLPPAPNATIESVDPAGFPFETCPPSACSTGIELQSVLSHYGSGLFADATVNSADQITDIHELPY</sequence>
<proteinExistence type="predicted"/>
<dbReference type="RefSeq" id="WP_285968268.1">
    <property type="nucleotide sequence ID" value="NZ_CP127294.1"/>
</dbReference>
<protein>
    <submittedName>
        <fullName evidence="1">Uncharacterized protein</fullName>
    </submittedName>
</protein>